<evidence type="ECO:0000313" key="2">
    <source>
        <dbReference type="Proteomes" id="UP000483820"/>
    </source>
</evidence>
<dbReference type="RefSeq" id="XP_053588697.1">
    <property type="nucleotide sequence ID" value="XM_053724503.1"/>
</dbReference>
<gene>
    <name evidence="1" type="ORF">GCK72_004156</name>
</gene>
<dbReference type="AlphaFoldDB" id="A0A6A5HAW2"/>
<dbReference type="CTD" id="78773815"/>
<dbReference type="PANTHER" id="PTHR31379">
    <property type="entry name" value="F-BOX C PROTEIN-RELATED-RELATED"/>
    <property type="match status" value="1"/>
</dbReference>
<sequence>MNSNRPLSYDSFKKVLIYMNANLRLRLATQCPSIRSAEKAAPLKIKFFQPIRNCMFIDDTIYHFGVYKKYPEGECPSRVLVANNTDGSSRDVDEFGFDYWGDANAVTEGDVDVRNPEEQEEEYPEKPDGFVEQEENKLKDLQARLADSGMVSKSRLSVSLC</sequence>
<name>A0A6A5HAW2_CAERE</name>
<reference evidence="1 2" key="1">
    <citation type="submission" date="2019-12" db="EMBL/GenBank/DDBJ databases">
        <title>Chromosome-level assembly of the Caenorhabditis remanei genome.</title>
        <authorList>
            <person name="Teterina A.A."/>
            <person name="Willis J.H."/>
            <person name="Phillips P.C."/>
        </authorList>
    </citation>
    <scope>NUCLEOTIDE SEQUENCE [LARGE SCALE GENOMIC DNA]</scope>
    <source>
        <strain evidence="1 2">PX506</strain>
        <tissue evidence="1">Whole organism</tissue>
    </source>
</reference>
<dbReference type="Proteomes" id="UP000483820">
    <property type="component" value="Chromosome II"/>
</dbReference>
<accession>A0A6A5HAW2</accession>
<dbReference type="PANTHER" id="PTHR31379:SF1">
    <property type="entry name" value="F-BOX C PROTEIN-RELATED"/>
    <property type="match status" value="1"/>
</dbReference>
<dbReference type="GeneID" id="78773815"/>
<protein>
    <submittedName>
        <fullName evidence="1">Uncharacterized protein</fullName>
    </submittedName>
</protein>
<proteinExistence type="predicted"/>
<dbReference type="KEGG" id="crq:GCK72_004156"/>
<dbReference type="EMBL" id="WUAV01000002">
    <property type="protein sequence ID" value="KAF1764209.1"/>
    <property type="molecule type" value="Genomic_DNA"/>
</dbReference>
<evidence type="ECO:0000313" key="1">
    <source>
        <dbReference type="EMBL" id="KAF1764209.1"/>
    </source>
</evidence>
<dbReference type="InterPro" id="IPR021942">
    <property type="entry name" value="DUF3557"/>
</dbReference>
<comment type="caution">
    <text evidence="1">The sequence shown here is derived from an EMBL/GenBank/DDBJ whole genome shotgun (WGS) entry which is preliminary data.</text>
</comment>
<organism evidence="1 2">
    <name type="scientific">Caenorhabditis remanei</name>
    <name type="common">Caenorhabditis vulgaris</name>
    <dbReference type="NCBI Taxonomy" id="31234"/>
    <lineage>
        <taxon>Eukaryota</taxon>
        <taxon>Metazoa</taxon>
        <taxon>Ecdysozoa</taxon>
        <taxon>Nematoda</taxon>
        <taxon>Chromadorea</taxon>
        <taxon>Rhabditida</taxon>
        <taxon>Rhabditina</taxon>
        <taxon>Rhabditomorpha</taxon>
        <taxon>Rhabditoidea</taxon>
        <taxon>Rhabditidae</taxon>
        <taxon>Peloderinae</taxon>
        <taxon>Caenorhabditis</taxon>
    </lineage>
</organism>